<dbReference type="Proteomes" id="UP000053989">
    <property type="component" value="Unassembled WGS sequence"/>
</dbReference>
<proteinExistence type="predicted"/>
<dbReference type="AlphaFoldDB" id="A0A0C3AVX2"/>
<protein>
    <submittedName>
        <fullName evidence="1">Uncharacterized protein</fullName>
    </submittedName>
</protein>
<reference evidence="2" key="2">
    <citation type="submission" date="2015-01" db="EMBL/GenBank/DDBJ databases">
        <title>Evolutionary Origins and Diversification of the Mycorrhizal Mutualists.</title>
        <authorList>
            <consortium name="DOE Joint Genome Institute"/>
            <consortium name="Mycorrhizal Genomics Consortium"/>
            <person name="Kohler A."/>
            <person name="Kuo A."/>
            <person name="Nagy L.G."/>
            <person name="Floudas D."/>
            <person name="Copeland A."/>
            <person name="Barry K.W."/>
            <person name="Cichocki N."/>
            <person name="Veneault-Fourrey C."/>
            <person name="LaButti K."/>
            <person name="Lindquist E.A."/>
            <person name="Lipzen A."/>
            <person name="Lundell T."/>
            <person name="Morin E."/>
            <person name="Murat C."/>
            <person name="Riley R."/>
            <person name="Ohm R."/>
            <person name="Sun H."/>
            <person name="Tunlid A."/>
            <person name="Henrissat B."/>
            <person name="Grigoriev I.V."/>
            <person name="Hibbett D.S."/>
            <person name="Martin F."/>
        </authorList>
    </citation>
    <scope>NUCLEOTIDE SEQUENCE [LARGE SCALE GENOMIC DNA]</scope>
    <source>
        <strain evidence="2">Foug A</strain>
    </source>
</reference>
<dbReference type="HOGENOM" id="CLU_1469052_0_0_1"/>
<accession>A0A0C3AVX2</accession>
<sequence length="184" mass="20158">MKEAGQVVGGECLRSVPTASRVQTAASWTFGGRWWVTVTIGAPADHLGAKAGQRTAFGTSFRRTYDSSSGVDLLWNIHTTITCVVVQCMSVDNPALIADSSVVTYWMERGHQCVLFRDTRLMHIARACFPERLTAFIGVLGLRREDHKISSHSDRIVCCQTCQKTSTFAGLHTSRFTADSSACP</sequence>
<evidence type="ECO:0000313" key="1">
    <source>
        <dbReference type="EMBL" id="KIM69087.1"/>
    </source>
</evidence>
<dbReference type="EMBL" id="KN822007">
    <property type="protein sequence ID" value="KIM69087.1"/>
    <property type="molecule type" value="Genomic_DNA"/>
</dbReference>
<gene>
    <name evidence="1" type="ORF">SCLCIDRAFT_817050</name>
</gene>
<reference evidence="1 2" key="1">
    <citation type="submission" date="2014-04" db="EMBL/GenBank/DDBJ databases">
        <authorList>
            <consortium name="DOE Joint Genome Institute"/>
            <person name="Kuo A."/>
            <person name="Kohler A."/>
            <person name="Nagy L.G."/>
            <person name="Floudas D."/>
            <person name="Copeland A."/>
            <person name="Barry K.W."/>
            <person name="Cichocki N."/>
            <person name="Veneault-Fourrey C."/>
            <person name="LaButti K."/>
            <person name="Lindquist E.A."/>
            <person name="Lipzen A."/>
            <person name="Lundell T."/>
            <person name="Morin E."/>
            <person name="Murat C."/>
            <person name="Sun H."/>
            <person name="Tunlid A."/>
            <person name="Henrissat B."/>
            <person name="Grigoriev I.V."/>
            <person name="Hibbett D.S."/>
            <person name="Martin F."/>
            <person name="Nordberg H.P."/>
            <person name="Cantor M.N."/>
            <person name="Hua S.X."/>
        </authorList>
    </citation>
    <scope>NUCLEOTIDE SEQUENCE [LARGE SCALE GENOMIC DNA]</scope>
    <source>
        <strain evidence="1 2">Foug A</strain>
    </source>
</reference>
<organism evidence="1 2">
    <name type="scientific">Scleroderma citrinum Foug A</name>
    <dbReference type="NCBI Taxonomy" id="1036808"/>
    <lineage>
        <taxon>Eukaryota</taxon>
        <taxon>Fungi</taxon>
        <taxon>Dikarya</taxon>
        <taxon>Basidiomycota</taxon>
        <taxon>Agaricomycotina</taxon>
        <taxon>Agaricomycetes</taxon>
        <taxon>Agaricomycetidae</taxon>
        <taxon>Boletales</taxon>
        <taxon>Sclerodermatineae</taxon>
        <taxon>Sclerodermataceae</taxon>
        <taxon>Scleroderma</taxon>
    </lineage>
</organism>
<dbReference type="InParanoid" id="A0A0C3AVX2"/>
<name>A0A0C3AVX2_9AGAM</name>
<evidence type="ECO:0000313" key="2">
    <source>
        <dbReference type="Proteomes" id="UP000053989"/>
    </source>
</evidence>
<keyword evidence="2" id="KW-1185">Reference proteome</keyword>